<dbReference type="Proteomes" id="UP000037939">
    <property type="component" value="Unassembled WGS sequence"/>
</dbReference>
<dbReference type="EMBL" id="LAQT01000012">
    <property type="protein sequence ID" value="KPC51919.1"/>
    <property type="molecule type" value="Genomic_DNA"/>
</dbReference>
<keyword evidence="2" id="KW-1185">Reference proteome</keyword>
<protein>
    <submittedName>
        <fullName evidence="1">Uncharacterized protein</fullName>
    </submittedName>
</protein>
<accession>A0A0N0GMX1</accession>
<gene>
    <name evidence="1" type="ORF">WG78_15090</name>
</gene>
<evidence type="ECO:0000313" key="2">
    <source>
        <dbReference type="Proteomes" id="UP000037939"/>
    </source>
</evidence>
<dbReference type="AlphaFoldDB" id="A0A0N0GMX1"/>
<comment type="caution">
    <text evidence="1">The sequence shown here is derived from an EMBL/GenBank/DDBJ whole genome shotgun (WGS) entry which is preliminary data.</text>
</comment>
<sequence length="373" mass="40773">MILSFSSGQPMTLPDPRLYPRVNPNNPLIRTLMSLLTEHDAELVIQKRKTLHTQLAEVLATQDHAALNAALTQAPSHYAYSVLWEALRQVVEQADPYSAQSATLFAIPLILVAGIKGQAQLPGKLGDIDAITALLKQHDVIAADADVYLSARLAHPEQMASVNPAQLALWRDQLQYASGGLPVALEEAPVQFKDEGVFARFIVGIAIQRKGAPPAIKLNARIGAWGVPLAQEIGRQLQTNGVTLFTIPRAPQSWLAAQESARQTQNETRLQVATSNALRSIRNNGRTPVVVMAAHESGEIRITFAAQEDDERWEGFVWPLAPLDDAAQILAFAQDLFAECHVDEVRVIDAVQPDRVGELPFFVTAHIPPVAHH</sequence>
<organism evidence="1 2">
    <name type="scientific">Amantichitinum ursilacus</name>
    <dbReference type="NCBI Taxonomy" id="857265"/>
    <lineage>
        <taxon>Bacteria</taxon>
        <taxon>Pseudomonadati</taxon>
        <taxon>Pseudomonadota</taxon>
        <taxon>Betaproteobacteria</taxon>
        <taxon>Neisseriales</taxon>
        <taxon>Chitinibacteraceae</taxon>
        <taxon>Amantichitinum</taxon>
    </lineage>
</organism>
<proteinExistence type="predicted"/>
<evidence type="ECO:0000313" key="1">
    <source>
        <dbReference type="EMBL" id="KPC51919.1"/>
    </source>
</evidence>
<reference evidence="1 2" key="1">
    <citation type="submission" date="2015-07" db="EMBL/GenBank/DDBJ databases">
        <title>Draft genome sequence of the Amantichitinum ursilacus IGB-41, a new chitin-degrading bacterium.</title>
        <authorList>
            <person name="Kirstahler P."/>
            <person name="Guenther M."/>
            <person name="Grumaz C."/>
            <person name="Rupp S."/>
            <person name="Zibek S."/>
            <person name="Sohn K."/>
        </authorList>
    </citation>
    <scope>NUCLEOTIDE SEQUENCE [LARGE SCALE GENOMIC DNA]</scope>
    <source>
        <strain evidence="1 2">IGB-41</strain>
    </source>
</reference>
<dbReference type="STRING" id="857265.WG78_15090"/>
<name>A0A0N0GMX1_9NEIS</name>